<dbReference type="GO" id="GO:0005524">
    <property type="term" value="F:ATP binding"/>
    <property type="evidence" value="ECO:0007669"/>
    <property type="project" value="UniProtKB-UniRule"/>
</dbReference>
<dbReference type="SMART" id="SM00129">
    <property type="entry name" value="KISc"/>
    <property type="match status" value="1"/>
</dbReference>
<protein>
    <recommendedName>
        <fullName evidence="6">Kinesin-like protein</fullName>
    </recommendedName>
</protein>
<comment type="caution">
    <text evidence="9">The sequence shown here is derived from an EMBL/GenBank/DDBJ whole genome shotgun (WGS) entry which is preliminary data.</text>
</comment>
<evidence type="ECO:0000313" key="10">
    <source>
        <dbReference type="Proteomes" id="UP001162131"/>
    </source>
</evidence>
<evidence type="ECO:0000256" key="6">
    <source>
        <dbReference type="RuleBase" id="RU000394"/>
    </source>
</evidence>
<dbReference type="InterPro" id="IPR027640">
    <property type="entry name" value="Kinesin-like_fam"/>
</dbReference>
<evidence type="ECO:0000256" key="7">
    <source>
        <dbReference type="SAM" id="Coils"/>
    </source>
</evidence>
<evidence type="ECO:0000256" key="1">
    <source>
        <dbReference type="ARBA" id="ARBA00022741"/>
    </source>
</evidence>
<name>A0AAU9ID60_9CILI</name>
<dbReference type="PANTHER" id="PTHR47968">
    <property type="entry name" value="CENTROMERE PROTEIN E"/>
    <property type="match status" value="1"/>
</dbReference>
<dbReference type="Proteomes" id="UP001162131">
    <property type="component" value="Unassembled WGS sequence"/>
</dbReference>
<dbReference type="Gene3D" id="3.40.850.10">
    <property type="entry name" value="Kinesin motor domain"/>
    <property type="match status" value="1"/>
</dbReference>
<keyword evidence="3 7" id="KW-0175">Coiled coil</keyword>
<evidence type="ECO:0000256" key="2">
    <source>
        <dbReference type="ARBA" id="ARBA00022840"/>
    </source>
</evidence>
<dbReference type="GO" id="GO:0005874">
    <property type="term" value="C:microtubule"/>
    <property type="evidence" value="ECO:0007669"/>
    <property type="project" value="UniProtKB-KW"/>
</dbReference>
<dbReference type="InterPro" id="IPR036961">
    <property type="entry name" value="Kinesin_motor_dom_sf"/>
</dbReference>
<dbReference type="InterPro" id="IPR001752">
    <property type="entry name" value="Kinesin_motor_dom"/>
</dbReference>
<dbReference type="AlphaFoldDB" id="A0AAU9ID60"/>
<dbReference type="SUPFAM" id="SSF52540">
    <property type="entry name" value="P-loop containing nucleoside triphosphate hydrolases"/>
    <property type="match status" value="1"/>
</dbReference>
<keyword evidence="4 5" id="KW-0505">Motor protein</keyword>
<evidence type="ECO:0000256" key="3">
    <source>
        <dbReference type="ARBA" id="ARBA00023054"/>
    </source>
</evidence>
<dbReference type="GO" id="GO:0007018">
    <property type="term" value="P:microtubule-based movement"/>
    <property type="evidence" value="ECO:0007669"/>
    <property type="project" value="InterPro"/>
</dbReference>
<evidence type="ECO:0000256" key="5">
    <source>
        <dbReference type="PROSITE-ProRule" id="PRU00283"/>
    </source>
</evidence>
<dbReference type="PROSITE" id="PS00411">
    <property type="entry name" value="KINESIN_MOTOR_1"/>
    <property type="match status" value="1"/>
</dbReference>
<dbReference type="Pfam" id="PF00225">
    <property type="entry name" value="Kinesin"/>
    <property type="match status" value="1"/>
</dbReference>
<reference evidence="9" key="1">
    <citation type="submission" date="2021-09" db="EMBL/GenBank/DDBJ databases">
        <authorList>
            <consortium name="AG Swart"/>
            <person name="Singh M."/>
            <person name="Singh A."/>
            <person name="Seah K."/>
            <person name="Emmerich C."/>
        </authorList>
    </citation>
    <scope>NUCLEOTIDE SEQUENCE</scope>
    <source>
        <strain evidence="9">ATCC30299</strain>
    </source>
</reference>
<feature type="coiled-coil region" evidence="7">
    <location>
        <begin position="341"/>
        <end position="375"/>
    </location>
</feature>
<feature type="binding site" evidence="5">
    <location>
        <begin position="89"/>
        <end position="96"/>
    </location>
    <ligand>
        <name>ATP</name>
        <dbReference type="ChEBI" id="CHEBI:30616"/>
    </ligand>
</feature>
<dbReference type="PANTHER" id="PTHR47968:SF75">
    <property type="entry name" value="CENTROMERE-ASSOCIATED PROTEIN E"/>
    <property type="match status" value="1"/>
</dbReference>
<proteinExistence type="inferred from homology"/>
<feature type="domain" description="Kinesin motor" evidence="8">
    <location>
        <begin position="10"/>
        <end position="332"/>
    </location>
</feature>
<accession>A0AAU9ID60</accession>
<keyword evidence="6" id="KW-0493">Microtubule</keyword>
<dbReference type="PROSITE" id="PS50067">
    <property type="entry name" value="KINESIN_MOTOR_2"/>
    <property type="match status" value="1"/>
</dbReference>
<dbReference type="GO" id="GO:0003777">
    <property type="term" value="F:microtubule motor activity"/>
    <property type="evidence" value="ECO:0007669"/>
    <property type="project" value="InterPro"/>
</dbReference>
<keyword evidence="2 5" id="KW-0067">ATP-binding</keyword>
<dbReference type="EMBL" id="CAJZBQ010000004">
    <property type="protein sequence ID" value="CAG9311227.1"/>
    <property type="molecule type" value="Genomic_DNA"/>
</dbReference>
<sequence length="619" mass="71266">MEDQGPKEEHITVAVRIRPFVPRELANGISSAWELPGPTSIKEVTGQRFFVYDRVYEQHVSTEKIFDEQCEKIIWKLMEGFNGCIFCYGQTGSGKTFTMHGSRKTQPGFVPLTIDTIFAYIQQTPDKEFLIRCSYLEIYNENINDLLNPNGLNLQVQEDKKNGIKIVGATEEVCSSINQVNSLLYLGETHKQFASTEFNSRSSRSHCIFRIIVESKSRDPRLKNLNMATLNLIDLAGSESAAVHGPTASLNRTREMKYINRSLLTLATVIMRLSDKANSIPVPYRDSKLTRLLRPALEGESKVVIICNISPSIDSYDETLSTLKFAQRAKKIKQTIKKNVVRDSKALIMKYEAEIEKLQEKLREMESKFKDEAENQSLKDEIWKMSEKLMMIQDEKEMLDAKLETTFKEKLQLQSELERLRAMILVSENINKADILEDEFVGADKKNQERRRLRLSIMRDGPLTFEEKEAVVHEIQHEEEKRNHTVLADMKAPEVDLHSLSRRETNLLDGVERIPEILEKQEEIPVNRFSIMISDNDPKLVKLREVAKQADEGVLTGPSRADLLLVIEEQDKLNSRLQGQLEEKDQQISILKDELQLCRNNLISMQKQLKEYKKKEMLN</sequence>
<gene>
    <name evidence="9" type="ORF">BSTOLATCC_MIC3519</name>
</gene>
<evidence type="ECO:0000256" key="4">
    <source>
        <dbReference type="ARBA" id="ARBA00023175"/>
    </source>
</evidence>
<keyword evidence="10" id="KW-1185">Reference proteome</keyword>
<evidence type="ECO:0000259" key="8">
    <source>
        <dbReference type="PROSITE" id="PS50067"/>
    </source>
</evidence>
<keyword evidence="1 5" id="KW-0547">Nucleotide-binding</keyword>
<dbReference type="InterPro" id="IPR027417">
    <property type="entry name" value="P-loop_NTPase"/>
</dbReference>
<comment type="similarity">
    <text evidence="5 6">Belongs to the TRAFAC class myosin-kinesin ATPase superfamily. Kinesin family.</text>
</comment>
<dbReference type="GO" id="GO:0008017">
    <property type="term" value="F:microtubule binding"/>
    <property type="evidence" value="ECO:0007669"/>
    <property type="project" value="InterPro"/>
</dbReference>
<organism evidence="9 10">
    <name type="scientific">Blepharisma stoltei</name>
    <dbReference type="NCBI Taxonomy" id="1481888"/>
    <lineage>
        <taxon>Eukaryota</taxon>
        <taxon>Sar</taxon>
        <taxon>Alveolata</taxon>
        <taxon>Ciliophora</taxon>
        <taxon>Postciliodesmatophora</taxon>
        <taxon>Heterotrichea</taxon>
        <taxon>Heterotrichida</taxon>
        <taxon>Blepharismidae</taxon>
        <taxon>Blepharisma</taxon>
    </lineage>
</organism>
<dbReference type="PRINTS" id="PR00380">
    <property type="entry name" value="KINESINHEAVY"/>
</dbReference>
<dbReference type="InterPro" id="IPR019821">
    <property type="entry name" value="Kinesin_motor_CS"/>
</dbReference>
<evidence type="ECO:0000313" key="9">
    <source>
        <dbReference type="EMBL" id="CAG9311227.1"/>
    </source>
</evidence>
<feature type="coiled-coil region" evidence="7">
    <location>
        <begin position="567"/>
        <end position="615"/>
    </location>
</feature>